<dbReference type="InterPro" id="IPR013022">
    <property type="entry name" value="Xyl_isomerase-like_TIM-brl"/>
</dbReference>
<gene>
    <name evidence="2" type="ORF">DEALK_08990</name>
</gene>
<proteinExistence type="predicted"/>
<dbReference type="GO" id="GO:0003906">
    <property type="term" value="F:DNA-(apurinic or apyrimidinic site) endonuclease activity"/>
    <property type="evidence" value="ECO:0007669"/>
    <property type="project" value="TreeGrafter"/>
</dbReference>
<dbReference type="SUPFAM" id="SSF51658">
    <property type="entry name" value="Xylose isomerase-like"/>
    <property type="match status" value="1"/>
</dbReference>
<organism evidence="2 3">
    <name type="scientific">Dehalogenimonas alkenigignens</name>
    <dbReference type="NCBI Taxonomy" id="1217799"/>
    <lineage>
        <taxon>Bacteria</taxon>
        <taxon>Bacillati</taxon>
        <taxon>Chloroflexota</taxon>
        <taxon>Dehalococcoidia</taxon>
        <taxon>Dehalococcoidales</taxon>
        <taxon>Dehalococcoidaceae</taxon>
        <taxon>Dehalogenimonas</taxon>
    </lineage>
</organism>
<dbReference type="GO" id="GO:0006284">
    <property type="term" value="P:base-excision repair"/>
    <property type="evidence" value="ECO:0007669"/>
    <property type="project" value="TreeGrafter"/>
</dbReference>
<dbReference type="AlphaFoldDB" id="A0A0W0GHN0"/>
<feature type="domain" description="Xylose isomerase-like TIM barrel" evidence="1">
    <location>
        <begin position="24"/>
        <end position="262"/>
    </location>
</feature>
<keyword evidence="3" id="KW-1185">Reference proteome</keyword>
<dbReference type="Proteomes" id="UP000053947">
    <property type="component" value="Unassembled WGS sequence"/>
</dbReference>
<dbReference type="EC" id="3.1.21.2" evidence="2"/>
<dbReference type="PANTHER" id="PTHR21445">
    <property type="entry name" value="ENDONUCLEASE IV ENDODEOXYRIBONUCLEASE IV"/>
    <property type="match status" value="1"/>
</dbReference>
<dbReference type="PANTHER" id="PTHR21445:SF0">
    <property type="entry name" value="APURINIC-APYRIMIDINIC ENDONUCLEASE"/>
    <property type="match status" value="1"/>
</dbReference>
<sequence length="278" mass="30343">MLRFGTAGIPASTKATGDTVAGLKRVAELGLSSMEIEFVRGVYLKDKTAAPVAYVARKLGLRLSCHAPYYLNLNHADETRRRQAGGVLHHAARMAAAAGAETIVFHAGYYLKDSPETVYDAIKAEIETVLGKLRDEAVKITLRPELAGKTSQFGNLAEIIRLSKELSGVAPAVDFAHLHAATGRYNSYAEFAEVLERLGEALGRESLDDLHLHVSGIEYRGSGERRHLNLQESDFRYEELLQALADVKAGGLLICESPNIEEDALLLQSVFRDLSPKV</sequence>
<dbReference type="Pfam" id="PF01261">
    <property type="entry name" value="AP_endonuc_2"/>
    <property type="match status" value="1"/>
</dbReference>
<evidence type="ECO:0000259" key="1">
    <source>
        <dbReference type="Pfam" id="PF01261"/>
    </source>
</evidence>
<comment type="caution">
    <text evidence="2">The sequence shown here is derived from an EMBL/GenBank/DDBJ whole genome shotgun (WGS) entry which is preliminary data.</text>
</comment>
<dbReference type="EMBL" id="LFDV01000002">
    <property type="protein sequence ID" value="KTB48054.1"/>
    <property type="molecule type" value="Genomic_DNA"/>
</dbReference>
<dbReference type="PATRIC" id="fig|1217799.6.peg.923"/>
<evidence type="ECO:0000313" key="2">
    <source>
        <dbReference type="EMBL" id="KTB48054.1"/>
    </source>
</evidence>
<accession>A0A0W0GHN0</accession>
<dbReference type="Gene3D" id="3.20.20.150">
    <property type="entry name" value="Divalent-metal-dependent TIM barrel enzymes"/>
    <property type="match status" value="1"/>
</dbReference>
<dbReference type="GO" id="GO:0008270">
    <property type="term" value="F:zinc ion binding"/>
    <property type="evidence" value="ECO:0007669"/>
    <property type="project" value="InterPro"/>
</dbReference>
<keyword evidence="2" id="KW-0378">Hydrolase</keyword>
<dbReference type="SMART" id="SM00518">
    <property type="entry name" value="AP2Ec"/>
    <property type="match status" value="1"/>
</dbReference>
<reference evidence="2 3" key="1">
    <citation type="submission" date="2015-06" db="EMBL/GenBank/DDBJ databases">
        <title>Genome sequence of the organohalide-respiring Dehalogenimonas alkenigignens type strain (IP3-3T).</title>
        <authorList>
            <person name="Key T.A."/>
            <person name="Richmond D.P."/>
            <person name="Bowman K.S."/>
            <person name="Cho Y.-J."/>
            <person name="Chun J."/>
            <person name="da Costa M.S."/>
            <person name="Rainey F.A."/>
            <person name="Moe W.M."/>
        </authorList>
    </citation>
    <scope>NUCLEOTIDE SEQUENCE [LARGE SCALE GENOMIC DNA]</scope>
    <source>
        <strain evidence="2 3">IP3-3</strain>
    </source>
</reference>
<dbReference type="GO" id="GO:0003677">
    <property type="term" value="F:DNA binding"/>
    <property type="evidence" value="ECO:0007669"/>
    <property type="project" value="InterPro"/>
</dbReference>
<dbReference type="GO" id="GO:0008081">
    <property type="term" value="F:phosphoric diester hydrolase activity"/>
    <property type="evidence" value="ECO:0007669"/>
    <property type="project" value="TreeGrafter"/>
</dbReference>
<keyword evidence="2" id="KW-0540">Nuclease</keyword>
<dbReference type="RefSeq" id="WP_058439067.1">
    <property type="nucleotide sequence ID" value="NZ_KQ758903.1"/>
</dbReference>
<dbReference type="InterPro" id="IPR036237">
    <property type="entry name" value="Xyl_isomerase-like_sf"/>
</dbReference>
<dbReference type="InterPro" id="IPR001719">
    <property type="entry name" value="AP_endonuc_2"/>
</dbReference>
<keyword evidence="2" id="KW-0255">Endonuclease</keyword>
<protein>
    <submittedName>
        <fullName evidence="2">Endonuclease IV</fullName>
        <ecNumber evidence="2">3.1.21.2</ecNumber>
    </submittedName>
</protein>
<name>A0A0W0GHN0_9CHLR</name>
<dbReference type="GO" id="GO:0008833">
    <property type="term" value="F:deoxyribonuclease IV (phage-T4-induced) activity"/>
    <property type="evidence" value="ECO:0007669"/>
    <property type="project" value="UniProtKB-EC"/>
</dbReference>
<dbReference type="STRING" id="1217799.DEALK_08990"/>
<evidence type="ECO:0000313" key="3">
    <source>
        <dbReference type="Proteomes" id="UP000053947"/>
    </source>
</evidence>